<proteinExistence type="predicted"/>
<protein>
    <submittedName>
        <fullName evidence="1">Uncharacterized protein</fullName>
    </submittedName>
</protein>
<dbReference type="RefSeq" id="WP_407069026.1">
    <property type="nucleotide sequence ID" value="NZ_JBJJXE010000006.1"/>
</dbReference>
<reference evidence="1 2" key="1">
    <citation type="submission" date="2024-11" db="EMBL/GenBank/DDBJ databases">
        <title>First Report of Moraxella oculi in Brazil in an Infectious Bovine Keratoconjunctivitis Outbreak.</title>
        <authorList>
            <person name="Carvalho C.V."/>
            <person name="Domingues R."/>
            <person name="Coutinho C."/>
            <person name="Honorio N.T.B.S."/>
            <person name="Faza D.R.L.R."/>
            <person name="Carvalho W.A."/>
            <person name="Machado A.B.F."/>
            <person name="Martins M.F."/>
            <person name="Gaspar E.B."/>
        </authorList>
    </citation>
    <scope>NUCLEOTIDE SEQUENCE [LARGE SCALE GENOMIC DNA]</scope>
    <source>
        <strain evidence="1 2">2117LE</strain>
    </source>
</reference>
<evidence type="ECO:0000313" key="2">
    <source>
        <dbReference type="Proteomes" id="UP001624684"/>
    </source>
</evidence>
<accession>A0ABW8U5G0</accession>
<dbReference type="EMBL" id="JBJJXE010000006">
    <property type="protein sequence ID" value="MFL1732379.1"/>
    <property type="molecule type" value="Genomic_DNA"/>
</dbReference>
<dbReference type="Proteomes" id="UP001624684">
    <property type="component" value="Unassembled WGS sequence"/>
</dbReference>
<keyword evidence="2" id="KW-1185">Reference proteome</keyword>
<comment type="caution">
    <text evidence="1">The sequence shown here is derived from an EMBL/GenBank/DDBJ whole genome shotgun (WGS) entry which is preliminary data.</text>
</comment>
<organism evidence="1 2">
    <name type="scientific">Moraxella oculi</name>
    <dbReference type="NCBI Taxonomy" id="2940516"/>
    <lineage>
        <taxon>Bacteria</taxon>
        <taxon>Pseudomonadati</taxon>
        <taxon>Pseudomonadota</taxon>
        <taxon>Gammaproteobacteria</taxon>
        <taxon>Moraxellales</taxon>
        <taxon>Moraxellaceae</taxon>
        <taxon>Moraxella</taxon>
    </lineage>
</organism>
<evidence type="ECO:0000313" key="1">
    <source>
        <dbReference type="EMBL" id="MFL1732379.1"/>
    </source>
</evidence>
<sequence length="63" mass="7129">MSEKSRPYCLGALPNINIPDNFDEYLEKGEFDQFFGILNSDKSVSLTDIDNAIKQRGGQLNNF</sequence>
<name>A0ABW8U5G0_9GAMM</name>
<gene>
    <name evidence="1" type="ORF">ACJHVH_05135</name>
</gene>